<dbReference type="Proteomes" id="UP000822688">
    <property type="component" value="Chromosome 8"/>
</dbReference>
<dbReference type="EMBL" id="CM026429">
    <property type="protein sequence ID" value="KAG0564206.1"/>
    <property type="molecule type" value="Genomic_DNA"/>
</dbReference>
<protein>
    <submittedName>
        <fullName evidence="1">Uncharacterized protein</fullName>
    </submittedName>
</protein>
<organism evidence="1 2">
    <name type="scientific">Ceratodon purpureus</name>
    <name type="common">Fire moss</name>
    <name type="synonym">Dicranum purpureum</name>
    <dbReference type="NCBI Taxonomy" id="3225"/>
    <lineage>
        <taxon>Eukaryota</taxon>
        <taxon>Viridiplantae</taxon>
        <taxon>Streptophyta</taxon>
        <taxon>Embryophyta</taxon>
        <taxon>Bryophyta</taxon>
        <taxon>Bryophytina</taxon>
        <taxon>Bryopsida</taxon>
        <taxon>Dicranidae</taxon>
        <taxon>Pseudoditrichales</taxon>
        <taxon>Ditrichaceae</taxon>
        <taxon>Ceratodon</taxon>
    </lineage>
</organism>
<name>A0A8T0GWZ4_CERPU</name>
<reference evidence="1" key="1">
    <citation type="submission" date="2020-06" db="EMBL/GenBank/DDBJ databases">
        <title>WGS assembly of Ceratodon purpureus strain R40.</title>
        <authorList>
            <person name="Carey S.B."/>
            <person name="Jenkins J."/>
            <person name="Shu S."/>
            <person name="Lovell J.T."/>
            <person name="Sreedasyam A."/>
            <person name="Maumus F."/>
            <person name="Tiley G.P."/>
            <person name="Fernandez-Pozo N."/>
            <person name="Barry K."/>
            <person name="Chen C."/>
            <person name="Wang M."/>
            <person name="Lipzen A."/>
            <person name="Daum C."/>
            <person name="Saski C.A."/>
            <person name="Payton A.C."/>
            <person name="Mcbreen J.C."/>
            <person name="Conrad R.E."/>
            <person name="Kollar L.M."/>
            <person name="Olsson S."/>
            <person name="Huttunen S."/>
            <person name="Landis J.B."/>
            <person name="Wickett N.J."/>
            <person name="Johnson M.G."/>
            <person name="Rensing S.A."/>
            <person name="Grimwood J."/>
            <person name="Schmutz J."/>
            <person name="Mcdaniel S.F."/>
        </authorList>
    </citation>
    <scope>NUCLEOTIDE SEQUENCE</scope>
    <source>
        <strain evidence="1">R40</strain>
    </source>
</reference>
<comment type="caution">
    <text evidence="1">The sequence shown here is derived from an EMBL/GenBank/DDBJ whole genome shotgun (WGS) entry which is preliminary data.</text>
</comment>
<accession>A0A8T0GWZ4</accession>
<dbReference type="AlphaFoldDB" id="A0A8T0GWZ4"/>
<sequence length="138" mass="15943">MYRGCSVSLDNRGVKLPLSLIVRPISSCWWLCPSKNQSLLFRDHSVTWRKEEHFVHLCTYVPSLSYLKLMPKQVLLRSLSVRQIDFLSSVAINCAQWKSLSSQQYIFTPTQRYLDAVLGQSHHCAPKTLISQHHQNSK</sequence>
<evidence type="ECO:0000313" key="2">
    <source>
        <dbReference type="Proteomes" id="UP000822688"/>
    </source>
</evidence>
<gene>
    <name evidence="1" type="ORF">KC19_8G092100</name>
</gene>
<evidence type="ECO:0000313" key="1">
    <source>
        <dbReference type="EMBL" id="KAG0564206.1"/>
    </source>
</evidence>
<keyword evidence="2" id="KW-1185">Reference proteome</keyword>
<proteinExistence type="predicted"/>